<evidence type="ECO:0000313" key="1">
    <source>
        <dbReference type="EMBL" id="WSC02639.1"/>
    </source>
</evidence>
<keyword evidence="2" id="KW-1185">Reference proteome</keyword>
<evidence type="ECO:0000313" key="2">
    <source>
        <dbReference type="Proteomes" id="UP001348369"/>
    </source>
</evidence>
<proteinExistence type="predicted"/>
<reference evidence="1" key="1">
    <citation type="submission" date="2022-10" db="EMBL/GenBank/DDBJ databases">
        <title>The complete genomes of actinobacterial strains from the NBC collection.</title>
        <authorList>
            <person name="Joergensen T.S."/>
            <person name="Alvarez Arevalo M."/>
            <person name="Sterndorff E.B."/>
            <person name="Faurdal D."/>
            <person name="Vuksanovic O."/>
            <person name="Mourched A.-S."/>
            <person name="Charusanti P."/>
            <person name="Shaw S."/>
            <person name="Blin K."/>
            <person name="Weber T."/>
        </authorList>
    </citation>
    <scope>NUCLEOTIDE SEQUENCE</scope>
    <source>
        <strain evidence="1">NBC 01771</strain>
    </source>
</reference>
<dbReference type="EMBL" id="CP109109">
    <property type="protein sequence ID" value="WSC02639.1"/>
    <property type="molecule type" value="Genomic_DNA"/>
</dbReference>
<organism evidence="1 2">
    <name type="scientific">Streptomyces scopuliridis</name>
    <dbReference type="NCBI Taxonomy" id="452529"/>
    <lineage>
        <taxon>Bacteria</taxon>
        <taxon>Bacillati</taxon>
        <taxon>Actinomycetota</taxon>
        <taxon>Actinomycetes</taxon>
        <taxon>Kitasatosporales</taxon>
        <taxon>Streptomycetaceae</taxon>
        <taxon>Streptomyces</taxon>
    </lineage>
</organism>
<name>A0ACD4ZW68_9ACTN</name>
<dbReference type="Proteomes" id="UP001348369">
    <property type="component" value="Chromosome"/>
</dbReference>
<accession>A0ACD4ZW68</accession>
<sequence>MRALVTGAAGRLGTAVLNELAGRDIEVTALVAEDPGPLPAGRVVVGDARDPAAVSDALDGADAVIHLAALASPEVAPPETVFATNTQATFVVLNEAGERGVRRAVIASSLSITGLPFAKVRRHPPYLPLDVDVPLRIEDPYALSKQVDEATAAMMHRRHGMTVAALRFPFLGDPGRLAGHAERLARDPAAGASEMWSYLDLRDAARACLLGLTAPLEGAPVLFVAAPETLVAAATRDLLAVHHPGVPCRAALEGRAVAIDLHPAEQLLGFTALHPYPLGSHPDPLPEEQHP</sequence>
<protein>
    <submittedName>
        <fullName evidence="1">NAD(P)-dependent oxidoreductase</fullName>
    </submittedName>
</protein>
<gene>
    <name evidence="1" type="ORF">OG835_40375</name>
</gene>